<keyword evidence="5" id="KW-0949">S-adenosyl-L-methionine</keyword>
<feature type="compositionally biased region" description="Polar residues" evidence="7">
    <location>
        <begin position="506"/>
        <end position="525"/>
    </location>
</feature>
<dbReference type="Pfam" id="PF01555">
    <property type="entry name" value="N6_N4_Mtase"/>
    <property type="match status" value="1"/>
</dbReference>
<name>A0A377JQR2_9HELI</name>
<comment type="similarity">
    <text evidence="1">Belongs to the N(4)/N(6)-methyltransferase family.</text>
</comment>
<evidence type="ECO:0000313" key="9">
    <source>
        <dbReference type="EMBL" id="STP10164.1"/>
    </source>
</evidence>
<keyword evidence="3 9" id="KW-0489">Methyltransferase</keyword>
<feature type="domain" description="DNA methylase N-4/N-6" evidence="8">
    <location>
        <begin position="240"/>
        <end position="584"/>
    </location>
</feature>
<keyword evidence="4 9" id="KW-0808">Transferase</keyword>
<dbReference type="InterPro" id="IPR029063">
    <property type="entry name" value="SAM-dependent_MTases_sf"/>
</dbReference>
<dbReference type="SUPFAM" id="SSF53335">
    <property type="entry name" value="S-adenosyl-L-methionine-dependent methyltransferases"/>
    <property type="match status" value="1"/>
</dbReference>
<dbReference type="Gene3D" id="3.40.50.150">
    <property type="entry name" value="Vaccinia Virus protein VP39"/>
    <property type="match status" value="1"/>
</dbReference>
<evidence type="ECO:0000256" key="5">
    <source>
        <dbReference type="ARBA" id="ARBA00022691"/>
    </source>
</evidence>
<feature type="region of interest" description="Disordered" evidence="7">
    <location>
        <begin position="500"/>
        <end position="526"/>
    </location>
</feature>
<dbReference type="GO" id="GO:0008170">
    <property type="term" value="F:N-methyltransferase activity"/>
    <property type="evidence" value="ECO:0007669"/>
    <property type="project" value="InterPro"/>
</dbReference>
<sequence>MKNELLQDLENRFETLKHIRNLAQSYDEKLFCYLLEQSTYKDEFKNRFFIVRNNTYIFKLNDFLTFLDLRNLSGSFTSYTNKIGLGFKTKSFLKTNNEVVLNFAYKDGVIKGGQSKDEDKKNEIFFNEILAKDEIDVLFARKALQNFELIGHSACGDFSGNAADASLRRMSNTPHSLTLHNPKNSLTILECQDSKQDSSTQNERDNEQLKDSLKAGANLLIKGNNLLALHSLKKKFANKVKLIYIDPPYNTGNDSFNYNDNFNHSTWLTFMKNRLEIARDFLSDDGVIFIQCDDNEQAYLKVLCDEIFNRAGGGGNNFVATICWEKKYSPANDAKWLSDNHDFILIYAKKKETWRPNLLPRTKEMNARYTNPDNDPRGRWKTGGFSVKTYTEKYDYPITTPSGKIVYPPSGSCWQTSKENYEKMLQDNRIYFGKNGDSKPQIKQFLSEVQQGVVVKTFWKYDECGHNQVAKQEIKALFACHTEPLGEVSKNKVSLEKVDSSRDFSPVSQAQNDKMAESQNNNTPLFATPKPEALLKRIIEISTQEGDLIMDFFAGSGTTLAVAHKMKRRFIGIEQMDYIESITKERLKKVINGEQGGISKAVDWQGGGSFIYAELMPLNVAYKERIKNINDEKMLDSIYKDLESKAFLDYRIDLDSILKDKEFKELDLQEKKEVLLDILDSNMDYVLYGDIEDEDYAISSEVIELNKIFYGDDNV</sequence>
<protein>
    <recommendedName>
        <fullName evidence="2">site-specific DNA-methyltransferase (adenine-specific)</fullName>
        <ecNumber evidence="2">2.1.1.72</ecNumber>
    </recommendedName>
</protein>
<dbReference type="InterPro" id="IPR001091">
    <property type="entry name" value="RM_Methyltransferase"/>
</dbReference>
<proteinExistence type="inferred from homology"/>
<dbReference type="REBASE" id="431271">
    <property type="entry name" value="M.Hci12219ORF13P"/>
</dbReference>
<gene>
    <name evidence="9" type="primary">dpnA_1</name>
    <name evidence="9" type="ORF">NCTC12219_00013</name>
</gene>
<dbReference type="PRINTS" id="PR00508">
    <property type="entry name" value="S21N4MTFRASE"/>
</dbReference>
<evidence type="ECO:0000313" key="10">
    <source>
        <dbReference type="Proteomes" id="UP000255103"/>
    </source>
</evidence>
<dbReference type="InterPro" id="IPR002052">
    <property type="entry name" value="DNA_methylase_N6_adenine_CS"/>
</dbReference>
<evidence type="ECO:0000256" key="7">
    <source>
        <dbReference type="SAM" id="MobiDB-lite"/>
    </source>
</evidence>
<dbReference type="InterPro" id="IPR002941">
    <property type="entry name" value="DNA_methylase_N4/N6"/>
</dbReference>
<dbReference type="PIRSF" id="PIRSF015855">
    <property type="entry name" value="TypeIII_Mtase_mKpnI"/>
    <property type="match status" value="1"/>
</dbReference>
<reference evidence="9 10" key="1">
    <citation type="submission" date="2018-06" db="EMBL/GenBank/DDBJ databases">
        <authorList>
            <consortium name="Pathogen Informatics"/>
            <person name="Doyle S."/>
        </authorList>
    </citation>
    <scope>NUCLEOTIDE SEQUENCE [LARGE SCALE GENOMIC DNA]</scope>
    <source>
        <strain evidence="9 10">NCTC12219</strain>
    </source>
</reference>
<evidence type="ECO:0000256" key="1">
    <source>
        <dbReference type="ARBA" id="ARBA00006594"/>
    </source>
</evidence>
<dbReference type="AlphaFoldDB" id="A0A377JQR2"/>
<evidence type="ECO:0000256" key="2">
    <source>
        <dbReference type="ARBA" id="ARBA00011900"/>
    </source>
</evidence>
<dbReference type="GO" id="GO:0009007">
    <property type="term" value="F:site-specific DNA-methyltransferase (adenine-specific) activity"/>
    <property type="evidence" value="ECO:0007669"/>
    <property type="project" value="UniProtKB-EC"/>
</dbReference>
<dbReference type="GO" id="GO:0003677">
    <property type="term" value="F:DNA binding"/>
    <property type="evidence" value="ECO:0007669"/>
    <property type="project" value="InterPro"/>
</dbReference>
<dbReference type="EC" id="2.1.1.72" evidence="2"/>
<dbReference type="RefSeq" id="WP_258864675.1">
    <property type="nucleotide sequence ID" value="NZ_UGHX01000001.1"/>
</dbReference>
<evidence type="ECO:0000259" key="8">
    <source>
        <dbReference type="Pfam" id="PF01555"/>
    </source>
</evidence>
<dbReference type="SMR" id="A0A377JQR2"/>
<evidence type="ECO:0000256" key="4">
    <source>
        <dbReference type="ARBA" id="ARBA00022679"/>
    </source>
</evidence>
<evidence type="ECO:0000256" key="3">
    <source>
        <dbReference type="ARBA" id="ARBA00022603"/>
    </source>
</evidence>
<accession>A0A377JQR2</accession>
<dbReference type="Proteomes" id="UP000255103">
    <property type="component" value="Unassembled WGS sequence"/>
</dbReference>
<comment type="catalytic activity">
    <reaction evidence="6">
        <text>a 2'-deoxyadenosine in DNA + S-adenosyl-L-methionine = an N(6)-methyl-2'-deoxyadenosine in DNA + S-adenosyl-L-homocysteine + H(+)</text>
        <dbReference type="Rhea" id="RHEA:15197"/>
        <dbReference type="Rhea" id="RHEA-COMP:12418"/>
        <dbReference type="Rhea" id="RHEA-COMP:12419"/>
        <dbReference type="ChEBI" id="CHEBI:15378"/>
        <dbReference type="ChEBI" id="CHEBI:57856"/>
        <dbReference type="ChEBI" id="CHEBI:59789"/>
        <dbReference type="ChEBI" id="CHEBI:90615"/>
        <dbReference type="ChEBI" id="CHEBI:90616"/>
        <dbReference type="EC" id="2.1.1.72"/>
    </reaction>
</comment>
<organism evidence="9 10">
    <name type="scientific">Helicobacter cinaedi</name>
    <dbReference type="NCBI Taxonomy" id="213"/>
    <lineage>
        <taxon>Bacteria</taxon>
        <taxon>Pseudomonadati</taxon>
        <taxon>Campylobacterota</taxon>
        <taxon>Epsilonproteobacteria</taxon>
        <taxon>Campylobacterales</taxon>
        <taxon>Helicobacteraceae</taxon>
        <taxon>Helicobacter</taxon>
    </lineage>
</organism>
<dbReference type="EMBL" id="UGHX01000001">
    <property type="protein sequence ID" value="STP10164.1"/>
    <property type="molecule type" value="Genomic_DNA"/>
</dbReference>
<dbReference type="PROSITE" id="PS00092">
    <property type="entry name" value="N6_MTASE"/>
    <property type="match status" value="1"/>
</dbReference>
<dbReference type="InterPro" id="IPR002295">
    <property type="entry name" value="N4/N6-MTase_EcoPI_Mod-like"/>
</dbReference>
<evidence type="ECO:0000256" key="6">
    <source>
        <dbReference type="ARBA" id="ARBA00047942"/>
    </source>
</evidence>
<dbReference type="GO" id="GO:0032259">
    <property type="term" value="P:methylation"/>
    <property type="evidence" value="ECO:0007669"/>
    <property type="project" value="UniProtKB-KW"/>
</dbReference>